<dbReference type="EMBL" id="CP033930">
    <property type="protein sequence ID" value="AZB18810.1"/>
    <property type="molecule type" value="Genomic_DNA"/>
</dbReference>
<accession>A0AAD0YUX4</accession>
<organism evidence="1 2">
    <name type="scientific">Chryseobacterium indologenes</name>
    <name type="common">Flavobacterium indologenes</name>
    <dbReference type="NCBI Taxonomy" id="253"/>
    <lineage>
        <taxon>Bacteria</taxon>
        <taxon>Pseudomonadati</taxon>
        <taxon>Bacteroidota</taxon>
        <taxon>Flavobacteriia</taxon>
        <taxon>Flavobacteriales</taxon>
        <taxon>Weeksellaceae</taxon>
        <taxon>Chryseobacterium group</taxon>
        <taxon>Chryseobacterium</taxon>
    </lineage>
</organism>
<protein>
    <submittedName>
        <fullName evidence="1">Uncharacterized protein</fullName>
    </submittedName>
</protein>
<dbReference type="AlphaFoldDB" id="A0AAD0YUX4"/>
<reference evidence="1 2" key="1">
    <citation type="submission" date="2018-11" db="EMBL/GenBank/DDBJ databases">
        <title>Proposal to divide the Flavobacteriaceae and reorganize its genera based on Amino Acid Identity values calculated from whole genome sequences.</title>
        <authorList>
            <person name="Nicholson A.C."/>
            <person name="Gulvik C.A."/>
            <person name="Whitney A.M."/>
            <person name="Humrighouse B.W."/>
            <person name="Bell M."/>
            <person name="Holmes B."/>
            <person name="Steigerwalt A.G."/>
            <person name="Villarma A."/>
            <person name="Sheth M."/>
            <person name="Batra D."/>
            <person name="Pryor J."/>
            <person name="Bernardet J.-F."/>
            <person name="Hugo C."/>
            <person name="Kampfer P."/>
            <person name="Newman J."/>
            <person name="McQuiston J.R."/>
        </authorList>
    </citation>
    <scope>NUCLEOTIDE SEQUENCE [LARGE SCALE GENOMIC DNA]</scope>
    <source>
        <strain evidence="1 2">H5559</strain>
    </source>
</reference>
<dbReference type="Proteomes" id="UP000269015">
    <property type="component" value="Chromosome"/>
</dbReference>
<gene>
    <name evidence="1" type="ORF">EG352_13980</name>
</gene>
<sequence>MADATKEEENKAKDQGDIFIKYIAGENGLSEHLKKLNKNKYGEDILIILFQFYVNPIPYLLQNLKEIEPYRKKEKSIGIPIIVTDDNFFNRTEHERYDFLKQSILQKMDLLAEVVKKKKLDTNMDMLKEDIRKIL</sequence>
<proteinExistence type="predicted"/>
<evidence type="ECO:0000313" key="2">
    <source>
        <dbReference type="Proteomes" id="UP000269015"/>
    </source>
</evidence>
<evidence type="ECO:0000313" key="1">
    <source>
        <dbReference type="EMBL" id="AZB18810.1"/>
    </source>
</evidence>
<name>A0AAD0YUX4_CHRID</name>